<feature type="transmembrane region" description="Helical" evidence="5">
    <location>
        <begin position="109"/>
        <end position="130"/>
    </location>
</feature>
<reference evidence="6 7" key="1">
    <citation type="submission" date="2023-08" db="EMBL/GenBank/DDBJ databases">
        <title>Black Yeasts Isolated from many extreme environments.</title>
        <authorList>
            <person name="Coleine C."/>
            <person name="Stajich J.E."/>
            <person name="Selbmann L."/>
        </authorList>
    </citation>
    <scope>NUCLEOTIDE SEQUENCE [LARGE SCALE GENOMIC DNA]</scope>
    <source>
        <strain evidence="6 7">CCFEE 5885</strain>
    </source>
</reference>
<organism evidence="6 7">
    <name type="scientific">Lithohypha guttulata</name>
    <dbReference type="NCBI Taxonomy" id="1690604"/>
    <lineage>
        <taxon>Eukaryota</taxon>
        <taxon>Fungi</taxon>
        <taxon>Dikarya</taxon>
        <taxon>Ascomycota</taxon>
        <taxon>Pezizomycotina</taxon>
        <taxon>Eurotiomycetes</taxon>
        <taxon>Chaetothyriomycetidae</taxon>
        <taxon>Chaetothyriales</taxon>
        <taxon>Trichomeriaceae</taxon>
        <taxon>Lithohypha</taxon>
    </lineage>
</organism>
<evidence type="ECO:0000256" key="3">
    <source>
        <dbReference type="ARBA" id="ARBA00022989"/>
    </source>
</evidence>
<evidence type="ECO:0000256" key="5">
    <source>
        <dbReference type="SAM" id="Phobius"/>
    </source>
</evidence>
<comment type="subcellular location">
    <subcellularLocation>
        <location evidence="1">Membrane</location>
        <topology evidence="1">Multi-pass membrane protein</topology>
    </subcellularLocation>
</comment>
<proteinExistence type="predicted"/>
<dbReference type="EMBL" id="JAVRRG010000029">
    <property type="protein sequence ID" value="KAK5095191.1"/>
    <property type="molecule type" value="Genomic_DNA"/>
</dbReference>
<keyword evidence="2 5" id="KW-0812">Transmembrane</keyword>
<evidence type="ECO:0000313" key="6">
    <source>
        <dbReference type="EMBL" id="KAK5095191.1"/>
    </source>
</evidence>
<dbReference type="InterPro" id="IPR007568">
    <property type="entry name" value="RTA1"/>
</dbReference>
<protein>
    <submittedName>
        <fullName evidence="6">Uncharacterized protein</fullName>
    </submittedName>
</protein>
<feature type="transmembrane region" description="Helical" evidence="5">
    <location>
        <begin position="16"/>
        <end position="41"/>
    </location>
</feature>
<dbReference type="Proteomes" id="UP001345013">
    <property type="component" value="Unassembled WGS sequence"/>
</dbReference>
<keyword evidence="4 5" id="KW-0472">Membrane</keyword>
<keyword evidence="3 5" id="KW-1133">Transmembrane helix</keyword>
<evidence type="ECO:0000313" key="7">
    <source>
        <dbReference type="Proteomes" id="UP001345013"/>
    </source>
</evidence>
<evidence type="ECO:0000256" key="4">
    <source>
        <dbReference type="ARBA" id="ARBA00023136"/>
    </source>
</evidence>
<evidence type="ECO:0000256" key="2">
    <source>
        <dbReference type="ARBA" id="ARBA00022692"/>
    </source>
</evidence>
<comment type="caution">
    <text evidence="6">The sequence shown here is derived from an EMBL/GenBank/DDBJ whole genome shotgun (WGS) entry which is preliminary data.</text>
</comment>
<keyword evidence="7" id="KW-1185">Reference proteome</keyword>
<name>A0ABR0KFL0_9EURO</name>
<accession>A0ABR0KFL0</accession>
<dbReference type="PANTHER" id="PTHR31465">
    <property type="entry name" value="PROTEIN RTA1-RELATED"/>
    <property type="match status" value="1"/>
</dbReference>
<sequence length="158" mass="17861">MASGNWQGSRKDAGTAILITGLACQLATFTLYLVVLTLFCLRVGAGSDGRNGNQEISRSGRDYGFNPLVKQVIRGMWIASILVEIRSVYRTIEFATGVDGYLFRHEWPLWVFEAIPIWLALLMLGVWHPVKWLQQKRRSQFVEKYARTAGEQSGQLPQ</sequence>
<gene>
    <name evidence="6" type="ORF">LTR24_003158</name>
</gene>
<dbReference type="PANTHER" id="PTHR31465:SF32">
    <property type="entry name" value="DOMAIN PROTEIN, PUTATIVE-RELATED"/>
    <property type="match status" value="1"/>
</dbReference>
<dbReference type="Pfam" id="PF04479">
    <property type="entry name" value="RTA1"/>
    <property type="match status" value="1"/>
</dbReference>
<evidence type="ECO:0000256" key="1">
    <source>
        <dbReference type="ARBA" id="ARBA00004141"/>
    </source>
</evidence>